<sequence length="72" mass="7530">MANIGSLDRAVRFVLGAALLAAPFVLPAMFAPLGQWRFAVAGVGAVLFATAVFRICPAYMLFGIRTCAIGKA</sequence>
<dbReference type="Pfam" id="PF11127">
    <property type="entry name" value="YgaP-like_TM"/>
    <property type="match status" value="1"/>
</dbReference>
<dbReference type="EMBL" id="QKYU01000029">
    <property type="protein sequence ID" value="PZW39375.1"/>
    <property type="molecule type" value="Genomic_DNA"/>
</dbReference>
<organism evidence="3 4">
    <name type="scientific">Humitalea rosea</name>
    <dbReference type="NCBI Taxonomy" id="990373"/>
    <lineage>
        <taxon>Bacteria</taxon>
        <taxon>Pseudomonadati</taxon>
        <taxon>Pseudomonadota</taxon>
        <taxon>Alphaproteobacteria</taxon>
        <taxon>Acetobacterales</taxon>
        <taxon>Roseomonadaceae</taxon>
        <taxon>Humitalea</taxon>
    </lineage>
</organism>
<evidence type="ECO:0000256" key="1">
    <source>
        <dbReference type="SAM" id="Phobius"/>
    </source>
</evidence>
<feature type="transmembrane region" description="Helical" evidence="1">
    <location>
        <begin position="36"/>
        <end position="56"/>
    </location>
</feature>
<dbReference type="RefSeq" id="WP_111400093.1">
    <property type="nucleotide sequence ID" value="NZ_QKYU01000029.1"/>
</dbReference>
<evidence type="ECO:0000313" key="4">
    <source>
        <dbReference type="Proteomes" id="UP000249688"/>
    </source>
</evidence>
<reference evidence="3 4" key="1">
    <citation type="submission" date="2018-06" db="EMBL/GenBank/DDBJ databases">
        <title>Genomic Encyclopedia of Archaeal and Bacterial Type Strains, Phase II (KMG-II): from individual species to whole genera.</title>
        <authorList>
            <person name="Goeker M."/>
        </authorList>
    </citation>
    <scope>NUCLEOTIDE SEQUENCE [LARGE SCALE GENOMIC DNA]</scope>
    <source>
        <strain evidence="3 4">DSM 24525</strain>
    </source>
</reference>
<protein>
    <recommendedName>
        <fullName evidence="2">Inner membrane protein YgaP-like transmembrane domain-containing protein</fullName>
    </recommendedName>
</protein>
<keyword evidence="1" id="KW-1133">Transmembrane helix</keyword>
<dbReference type="InterPro" id="IPR021309">
    <property type="entry name" value="YgaP-like_TM"/>
</dbReference>
<name>A0A2W7I293_9PROT</name>
<accession>A0A2W7I293</accession>
<proteinExistence type="predicted"/>
<keyword evidence="4" id="KW-1185">Reference proteome</keyword>
<dbReference type="Proteomes" id="UP000249688">
    <property type="component" value="Unassembled WGS sequence"/>
</dbReference>
<feature type="transmembrane region" description="Helical" evidence="1">
    <location>
        <begin position="12"/>
        <end position="30"/>
    </location>
</feature>
<gene>
    <name evidence="3" type="ORF">C8P66_12945</name>
</gene>
<evidence type="ECO:0000313" key="3">
    <source>
        <dbReference type="EMBL" id="PZW39375.1"/>
    </source>
</evidence>
<comment type="caution">
    <text evidence="3">The sequence shown here is derived from an EMBL/GenBank/DDBJ whole genome shotgun (WGS) entry which is preliminary data.</text>
</comment>
<dbReference type="AlphaFoldDB" id="A0A2W7I293"/>
<feature type="domain" description="Inner membrane protein YgaP-like transmembrane" evidence="2">
    <location>
        <begin position="1"/>
        <end position="68"/>
    </location>
</feature>
<keyword evidence="1" id="KW-0472">Membrane</keyword>
<keyword evidence="1" id="KW-0812">Transmembrane</keyword>
<evidence type="ECO:0000259" key="2">
    <source>
        <dbReference type="Pfam" id="PF11127"/>
    </source>
</evidence>